<dbReference type="InterPro" id="IPR050093">
    <property type="entry name" value="ABC_SmlMolc_Importer"/>
</dbReference>
<feature type="domain" description="ABC transporter" evidence="5">
    <location>
        <begin position="6"/>
        <end position="236"/>
    </location>
</feature>
<name>A0ABY6GDH8_9BURK</name>
<sequence>MKSSSLDIESITQRFGNFTALDDVSISINPGEILALLGPSGCGKTSLLRIVAGFARQTAGAIRIDGRTVDDLQPNARNIGLVFQNYALFPHMTVIENVAYGLQARKESPSLVMKRAMECLEIVQLPHARDRYPRQLSGGQQQRVALARAIATRPQVLLLDEPFSALDKNLRLDMQLEIKRLQRQLGITAILVTHDQEEAMTVADKVAVMNQGKLEQLDTAVNIYDRPKTLFVNQFVGNCNQIQANVISSGSGFMQLRIADGKELAVPWTGEGFPAGKSVILTIRPEQLEIASSQRPGFIPARRILSTPLGGNAVHQIQMGESLSVKSIHKRSALDADLPGDIWIGLSDTASPRVFAV</sequence>
<dbReference type="InterPro" id="IPR017871">
    <property type="entry name" value="ABC_transporter-like_CS"/>
</dbReference>
<dbReference type="InterPro" id="IPR008995">
    <property type="entry name" value="Mo/tungstate-bd_C_term_dom"/>
</dbReference>
<dbReference type="EMBL" id="CP106881">
    <property type="protein sequence ID" value="UYG52956.1"/>
    <property type="molecule type" value="Genomic_DNA"/>
</dbReference>
<reference evidence="6" key="1">
    <citation type="submission" date="2022-09" db="EMBL/GenBank/DDBJ databases">
        <title>The complete genome of Acidovorax sp. 5MLIR.</title>
        <authorList>
            <person name="Liu L."/>
            <person name="Yue J."/>
            <person name="Yang F."/>
            <person name="Yuan J."/>
            <person name="Li L."/>
        </authorList>
    </citation>
    <scope>NUCLEOTIDE SEQUENCE</scope>
    <source>
        <strain evidence="6">5MLIR</strain>
    </source>
</reference>
<dbReference type="PANTHER" id="PTHR42781:SF4">
    <property type="entry name" value="SPERMIDINE_PUTRESCINE IMPORT ATP-BINDING PROTEIN POTA"/>
    <property type="match status" value="1"/>
</dbReference>
<dbReference type="PROSITE" id="PS50893">
    <property type="entry name" value="ABC_TRANSPORTER_2"/>
    <property type="match status" value="1"/>
</dbReference>
<accession>A0ABY6GDH8</accession>
<dbReference type="InterPro" id="IPR027417">
    <property type="entry name" value="P-loop_NTPase"/>
</dbReference>
<evidence type="ECO:0000256" key="2">
    <source>
        <dbReference type="ARBA" id="ARBA00022475"/>
    </source>
</evidence>
<dbReference type="Pfam" id="PF00005">
    <property type="entry name" value="ABC_tran"/>
    <property type="match status" value="1"/>
</dbReference>
<dbReference type="PANTHER" id="PTHR42781">
    <property type="entry name" value="SPERMIDINE/PUTRESCINE IMPORT ATP-BINDING PROTEIN POTA"/>
    <property type="match status" value="1"/>
</dbReference>
<keyword evidence="1" id="KW-0813">Transport</keyword>
<evidence type="ECO:0000313" key="7">
    <source>
        <dbReference type="Proteomes" id="UP001162800"/>
    </source>
</evidence>
<dbReference type="Gene3D" id="3.40.50.300">
    <property type="entry name" value="P-loop containing nucleotide triphosphate hydrolases"/>
    <property type="match status" value="1"/>
</dbReference>
<proteinExistence type="predicted"/>
<dbReference type="Proteomes" id="UP001162800">
    <property type="component" value="Chromosome"/>
</dbReference>
<evidence type="ECO:0000313" key="6">
    <source>
        <dbReference type="EMBL" id="UYG52956.1"/>
    </source>
</evidence>
<gene>
    <name evidence="6" type="ORF">M9799_06950</name>
</gene>
<dbReference type="SMART" id="SM00382">
    <property type="entry name" value="AAA"/>
    <property type="match status" value="1"/>
</dbReference>
<evidence type="ECO:0000256" key="3">
    <source>
        <dbReference type="ARBA" id="ARBA00022741"/>
    </source>
</evidence>
<organism evidence="6 7">
    <name type="scientific">Comamonas endophytica</name>
    <dbReference type="NCBI Taxonomy" id="2949090"/>
    <lineage>
        <taxon>Bacteria</taxon>
        <taxon>Pseudomonadati</taxon>
        <taxon>Pseudomonadota</taxon>
        <taxon>Betaproteobacteria</taxon>
        <taxon>Burkholderiales</taxon>
        <taxon>Comamonadaceae</taxon>
        <taxon>Comamonas</taxon>
    </lineage>
</organism>
<evidence type="ECO:0000256" key="1">
    <source>
        <dbReference type="ARBA" id="ARBA00022448"/>
    </source>
</evidence>
<keyword evidence="7" id="KW-1185">Reference proteome</keyword>
<dbReference type="RefSeq" id="WP_231043146.1">
    <property type="nucleotide sequence ID" value="NZ_CP106881.1"/>
</dbReference>
<dbReference type="SUPFAM" id="SSF50331">
    <property type="entry name" value="MOP-like"/>
    <property type="match status" value="1"/>
</dbReference>
<dbReference type="Gene3D" id="2.40.50.100">
    <property type="match status" value="1"/>
</dbReference>
<evidence type="ECO:0000256" key="4">
    <source>
        <dbReference type="ARBA" id="ARBA00022840"/>
    </source>
</evidence>
<dbReference type="InterPro" id="IPR003593">
    <property type="entry name" value="AAA+_ATPase"/>
</dbReference>
<dbReference type="SUPFAM" id="SSF52540">
    <property type="entry name" value="P-loop containing nucleoside triphosphate hydrolases"/>
    <property type="match status" value="1"/>
</dbReference>
<keyword evidence="2" id="KW-1003">Cell membrane</keyword>
<dbReference type="GO" id="GO:0005524">
    <property type="term" value="F:ATP binding"/>
    <property type="evidence" value="ECO:0007669"/>
    <property type="project" value="UniProtKB-KW"/>
</dbReference>
<keyword evidence="2" id="KW-0472">Membrane</keyword>
<protein>
    <submittedName>
        <fullName evidence="6">ABC transporter ATP-binding protein</fullName>
    </submittedName>
</protein>
<evidence type="ECO:0000259" key="5">
    <source>
        <dbReference type="PROSITE" id="PS50893"/>
    </source>
</evidence>
<dbReference type="PROSITE" id="PS00211">
    <property type="entry name" value="ABC_TRANSPORTER_1"/>
    <property type="match status" value="1"/>
</dbReference>
<keyword evidence="3" id="KW-0547">Nucleotide-binding</keyword>
<dbReference type="InterPro" id="IPR003439">
    <property type="entry name" value="ABC_transporter-like_ATP-bd"/>
</dbReference>
<keyword evidence="4 6" id="KW-0067">ATP-binding</keyword>